<name>A0A239F6Y7_9SPHN</name>
<dbReference type="FunFam" id="2.70.70.10:FF:000019">
    <property type="entry name" value="M23 family peptidase"/>
    <property type="match status" value="1"/>
</dbReference>
<accession>A0A239F6Y7</accession>
<gene>
    <name evidence="2" type="ORF">SAMN06295912_10890</name>
</gene>
<dbReference type="InterPro" id="IPR011055">
    <property type="entry name" value="Dup_hybrid_motif"/>
</dbReference>
<keyword evidence="2" id="KW-0378">Hydrolase</keyword>
<sequence length="305" mass="32038">MTIRGRAAGLILLPLILPFSLLAGCAVVPPATAETGAVPPSPPPAPVVTPLSGDFAFQGSFQQGGLVLGTAPVGTVRLLLDDKPVRIAPGRRFIIGFGRDHGGQAMLEARAVDGTALRKPLAIAPRAWSIQSLPTLPRGTSPTPEYQRRRAAELAQINAAREVQSDTQGWQQRFQWPVSGRISGVFGSQRIYAGEPGAFHSGVDVARPTGTPIVAPADGVVILAASAPFSLEGNLLMIDHGMGLNSAFLHLSRIDVKTGDRVVRGQPVGAIGATGRATGPHLHWSMKWQDERIDPAPLAGPMPGR</sequence>
<evidence type="ECO:0000313" key="2">
    <source>
        <dbReference type="EMBL" id="SNS52521.1"/>
    </source>
</evidence>
<dbReference type="PANTHER" id="PTHR21666">
    <property type="entry name" value="PEPTIDASE-RELATED"/>
    <property type="match status" value="1"/>
</dbReference>
<dbReference type="CDD" id="cd12797">
    <property type="entry name" value="M23_peptidase"/>
    <property type="match status" value="1"/>
</dbReference>
<dbReference type="InterPro" id="IPR016047">
    <property type="entry name" value="M23ase_b-sheet_dom"/>
</dbReference>
<dbReference type="Pfam" id="PF01551">
    <property type="entry name" value="Peptidase_M23"/>
    <property type="match status" value="1"/>
</dbReference>
<organism evidence="2 3">
    <name type="scientific">Edaphosphingomonas laterariae</name>
    <dbReference type="NCBI Taxonomy" id="861865"/>
    <lineage>
        <taxon>Bacteria</taxon>
        <taxon>Pseudomonadati</taxon>
        <taxon>Pseudomonadota</taxon>
        <taxon>Alphaproteobacteria</taxon>
        <taxon>Sphingomonadales</taxon>
        <taxon>Rhizorhabdaceae</taxon>
        <taxon>Edaphosphingomonas</taxon>
    </lineage>
</organism>
<dbReference type="SUPFAM" id="SSF51261">
    <property type="entry name" value="Duplicated hybrid motif"/>
    <property type="match status" value="1"/>
</dbReference>
<keyword evidence="3" id="KW-1185">Reference proteome</keyword>
<dbReference type="GO" id="GO:0004222">
    <property type="term" value="F:metalloendopeptidase activity"/>
    <property type="evidence" value="ECO:0007669"/>
    <property type="project" value="TreeGrafter"/>
</dbReference>
<dbReference type="EMBL" id="FZOS01000008">
    <property type="protein sequence ID" value="SNS52521.1"/>
    <property type="molecule type" value="Genomic_DNA"/>
</dbReference>
<evidence type="ECO:0000259" key="1">
    <source>
        <dbReference type="Pfam" id="PF01551"/>
    </source>
</evidence>
<dbReference type="Proteomes" id="UP000198281">
    <property type="component" value="Unassembled WGS sequence"/>
</dbReference>
<proteinExistence type="predicted"/>
<reference evidence="3" key="1">
    <citation type="submission" date="2017-06" db="EMBL/GenBank/DDBJ databases">
        <authorList>
            <person name="Varghese N."/>
            <person name="Submissions S."/>
        </authorList>
    </citation>
    <scope>NUCLEOTIDE SEQUENCE [LARGE SCALE GENOMIC DNA]</scope>
    <source>
        <strain evidence="3">LNB2</strain>
    </source>
</reference>
<dbReference type="InterPro" id="IPR050570">
    <property type="entry name" value="Cell_wall_metabolism_enzyme"/>
</dbReference>
<protein>
    <submittedName>
        <fullName evidence="2">Murein DD-endopeptidase MepM and murein hydrolase activator NlpD, contain LysM domain</fullName>
    </submittedName>
</protein>
<dbReference type="PROSITE" id="PS51257">
    <property type="entry name" value="PROKAR_LIPOPROTEIN"/>
    <property type="match status" value="1"/>
</dbReference>
<dbReference type="PANTHER" id="PTHR21666:SF285">
    <property type="entry name" value="M23 FAMILY METALLOPEPTIDASE"/>
    <property type="match status" value="1"/>
</dbReference>
<dbReference type="AlphaFoldDB" id="A0A239F6Y7"/>
<feature type="domain" description="M23ase beta-sheet core" evidence="1">
    <location>
        <begin position="199"/>
        <end position="295"/>
    </location>
</feature>
<dbReference type="Gene3D" id="2.70.70.10">
    <property type="entry name" value="Glucose Permease (Domain IIA)"/>
    <property type="match status" value="1"/>
</dbReference>
<evidence type="ECO:0000313" key="3">
    <source>
        <dbReference type="Proteomes" id="UP000198281"/>
    </source>
</evidence>